<dbReference type="RefSeq" id="WP_370892627.1">
    <property type="nucleotide sequence ID" value="NZ_JBGJLR010000012.1"/>
</dbReference>
<protein>
    <submittedName>
        <fullName evidence="3">FixH family protein</fullName>
    </submittedName>
</protein>
<reference evidence="3 4" key="1">
    <citation type="submission" date="2024-08" db="EMBL/GenBank/DDBJ databases">
        <authorList>
            <person name="Feng Z."/>
            <person name="Ronholm J."/>
        </authorList>
    </citation>
    <scope>NUCLEOTIDE SEQUENCE [LARGE SCALE GENOMIC DNA]</scope>
    <source>
        <strain evidence="3 4">4-AB0-8</strain>
    </source>
</reference>
<organism evidence="3 4">
    <name type="scientific">Comamonas jiangduensis</name>
    <dbReference type="NCBI Taxonomy" id="1194168"/>
    <lineage>
        <taxon>Bacteria</taxon>
        <taxon>Pseudomonadati</taxon>
        <taxon>Pseudomonadota</taxon>
        <taxon>Betaproteobacteria</taxon>
        <taxon>Burkholderiales</taxon>
        <taxon>Comamonadaceae</taxon>
        <taxon>Comamonas</taxon>
    </lineage>
</organism>
<feature type="region of interest" description="Disordered" evidence="1">
    <location>
        <begin position="72"/>
        <end position="95"/>
    </location>
</feature>
<dbReference type="EMBL" id="JBGJLR010000012">
    <property type="protein sequence ID" value="MEZ2740059.1"/>
    <property type="molecule type" value="Genomic_DNA"/>
</dbReference>
<evidence type="ECO:0000313" key="3">
    <source>
        <dbReference type="EMBL" id="MEZ2740059.1"/>
    </source>
</evidence>
<evidence type="ECO:0000256" key="2">
    <source>
        <dbReference type="SAM" id="Phobius"/>
    </source>
</evidence>
<dbReference type="Proteomes" id="UP001567350">
    <property type="component" value="Unassembled WGS sequence"/>
</dbReference>
<comment type="caution">
    <text evidence="3">The sequence shown here is derived from an EMBL/GenBank/DDBJ whole genome shotgun (WGS) entry which is preliminary data.</text>
</comment>
<feature type="transmembrane region" description="Helical" evidence="2">
    <location>
        <begin position="20"/>
        <end position="42"/>
    </location>
</feature>
<gene>
    <name evidence="3" type="ORF">ACBP88_11480</name>
</gene>
<accession>A0ABV4IDY5</accession>
<evidence type="ECO:0000313" key="4">
    <source>
        <dbReference type="Proteomes" id="UP001567350"/>
    </source>
</evidence>
<dbReference type="InterPro" id="IPR008620">
    <property type="entry name" value="FixH"/>
</dbReference>
<evidence type="ECO:0000256" key="1">
    <source>
        <dbReference type="SAM" id="MobiDB-lite"/>
    </source>
</evidence>
<sequence>MTQVAKKLEVPSGPWWKYGHVWLVFAGPAVVVVAGIATAMIAMNGADPVVDNDYYQKGLNINQELRHVEKSLAPAGAARNHVTTPDADLPNLAPK</sequence>
<keyword evidence="2" id="KW-1133">Transmembrane helix</keyword>
<keyword evidence="2" id="KW-0472">Membrane</keyword>
<keyword evidence="4" id="KW-1185">Reference proteome</keyword>
<dbReference type="Pfam" id="PF05751">
    <property type="entry name" value="FixH"/>
    <property type="match status" value="1"/>
</dbReference>
<proteinExistence type="predicted"/>
<keyword evidence="2" id="KW-0812">Transmembrane</keyword>
<name>A0ABV4IDY5_9BURK</name>